<evidence type="ECO:0000256" key="6">
    <source>
        <dbReference type="SAM" id="Phobius"/>
    </source>
</evidence>
<dbReference type="GO" id="GO:0005886">
    <property type="term" value="C:plasma membrane"/>
    <property type="evidence" value="ECO:0007669"/>
    <property type="project" value="UniProtKB-SubCell"/>
</dbReference>
<comment type="subcellular location">
    <subcellularLocation>
        <location evidence="1">Cell membrane</location>
        <topology evidence="1">Multi-pass membrane protein</topology>
    </subcellularLocation>
</comment>
<dbReference type="PANTHER" id="PTHR43478:SF1">
    <property type="entry name" value="NA+_H+ ANTIPORTER NHAC-LIKE C-TERMINAL DOMAIN-CONTAINING PROTEIN"/>
    <property type="match status" value="1"/>
</dbReference>
<keyword evidence="2" id="KW-1003">Cell membrane</keyword>
<feature type="transmembrane region" description="Helical" evidence="6">
    <location>
        <begin position="349"/>
        <end position="366"/>
    </location>
</feature>
<feature type="transmembrane region" description="Helical" evidence="6">
    <location>
        <begin position="196"/>
        <end position="219"/>
    </location>
</feature>
<dbReference type="PANTHER" id="PTHR43478">
    <property type="entry name" value="NA+/H+ ANTIPORTER-RELATED"/>
    <property type="match status" value="1"/>
</dbReference>
<evidence type="ECO:0000256" key="5">
    <source>
        <dbReference type="ARBA" id="ARBA00023136"/>
    </source>
</evidence>
<feature type="transmembrane region" description="Helical" evidence="6">
    <location>
        <begin position="387"/>
        <end position="405"/>
    </location>
</feature>
<evidence type="ECO:0000313" key="10">
    <source>
        <dbReference type="Proteomes" id="UP000473699"/>
    </source>
</evidence>
<feature type="domain" description="Na+/H+ antiporter NhaC-like C-terminal" evidence="8">
    <location>
        <begin position="211"/>
        <end position="534"/>
    </location>
</feature>
<dbReference type="EMBL" id="VUNH01000006">
    <property type="protein sequence ID" value="MST55675.1"/>
    <property type="molecule type" value="Genomic_DNA"/>
</dbReference>
<feature type="chain" id="PRO_5026891705" evidence="7">
    <location>
        <begin position="45"/>
        <end position="575"/>
    </location>
</feature>
<evidence type="ECO:0000313" key="9">
    <source>
        <dbReference type="EMBL" id="MST55675.1"/>
    </source>
</evidence>
<evidence type="ECO:0000256" key="2">
    <source>
        <dbReference type="ARBA" id="ARBA00022475"/>
    </source>
</evidence>
<feature type="transmembrane region" description="Helical" evidence="6">
    <location>
        <begin position="113"/>
        <end position="134"/>
    </location>
</feature>
<feature type="transmembrane region" description="Helical" evidence="6">
    <location>
        <begin position="425"/>
        <end position="444"/>
    </location>
</feature>
<keyword evidence="3 6" id="KW-0812">Transmembrane</keyword>
<dbReference type="Proteomes" id="UP000473699">
    <property type="component" value="Unassembled WGS sequence"/>
</dbReference>
<evidence type="ECO:0000259" key="8">
    <source>
        <dbReference type="Pfam" id="PF03553"/>
    </source>
</evidence>
<evidence type="ECO:0000256" key="4">
    <source>
        <dbReference type="ARBA" id="ARBA00022989"/>
    </source>
</evidence>
<comment type="caution">
    <text evidence="9">The sequence shown here is derived from an EMBL/GenBank/DDBJ whole genome shotgun (WGS) entry which is preliminary data.</text>
</comment>
<evidence type="ECO:0000256" key="3">
    <source>
        <dbReference type="ARBA" id="ARBA00022692"/>
    </source>
</evidence>
<accession>A0A6L5YC49</accession>
<gene>
    <name evidence="9" type="ORF">FYJ74_06460</name>
</gene>
<feature type="signal peptide" evidence="7">
    <location>
        <begin position="1"/>
        <end position="44"/>
    </location>
</feature>
<keyword evidence="7" id="KW-0732">Signal</keyword>
<keyword evidence="10" id="KW-1185">Reference proteome</keyword>
<evidence type="ECO:0000256" key="7">
    <source>
        <dbReference type="SAM" id="SignalP"/>
    </source>
</evidence>
<feature type="transmembrane region" description="Helical" evidence="6">
    <location>
        <begin position="54"/>
        <end position="75"/>
    </location>
</feature>
<dbReference type="InterPro" id="IPR018461">
    <property type="entry name" value="Na/H_Antiport_NhaC-like_C"/>
</dbReference>
<dbReference type="AlphaFoldDB" id="A0A6L5YC49"/>
<dbReference type="Pfam" id="PF03553">
    <property type="entry name" value="Na_H_antiporter"/>
    <property type="match status" value="1"/>
</dbReference>
<feature type="transmembrane region" description="Helical" evidence="6">
    <location>
        <begin position="239"/>
        <end position="261"/>
    </location>
</feature>
<proteinExistence type="predicted"/>
<evidence type="ECO:0000256" key="1">
    <source>
        <dbReference type="ARBA" id="ARBA00004651"/>
    </source>
</evidence>
<sequence>MDPIKRYEPISIFEEVFVMSHRRISCVLFVAAALFAALCGTAFAADEAASPQFGVLSLLPPVVAIVLCLTTHEVIPSLFVGSWIAGTMISDWNPIYGFGAAIENIWNSLGDPWGARIFMTCIVMSGMVGVMQAGGGVRAAVNALSRRIRSSRSAMLFTELAGIVIFFEDYVTAAVVGTTMRPISDSYRVSKEKLSYLVDSTAAPVAAIAGVSSWVAYMVGQIGKQYGELGIQGSAYNTYLQSIPFVFYNLIALLLVTLVVLSSRDFGPMLAAERRARSSGKVLRDGAMPLTSAAGDPDLEPAENVPDRVVNFVLPVVFLVVFIVGMLLVTGGFPKVGLSEAMANSDSSLALIYGSYAAAVMTLALFRLQRAASLSRLFRGFLKGGQAVFVGSMILIYAWGISASIKSVGTAAYLVSVTKDFLSPAWIPLLTFLTGMVISFCTGTSYGTMGILMPIVVPLLAKVSAAAGIDVTTYMLPTVGAVFAGAVFGDHCSPISDTTIMSSMFCGADHIDHVKTQLPYALLAGVGAAAGYLCIALGLNHWLSLAVGAALVAAAFFAVSGRVDDYVSAGGETQD</sequence>
<feature type="transmembrane region" description="Helical" evidence="6">
    <location>
        <begin position="518"/>
        <end position="535"/>
    </location>
</feature>
<keyword evidence="4 6" id="KW-1133">Transmembrane helix</keyword>
<protein>
    <submittedName>
        <fullName evidence="9">Na+/H+ antiporter NhaC family protein</fullName>
    </submittedName>
</protein>
<feature type="transmembrane region" description="Helical" evidence="6">
    <location>
        <begin position="309"/>
        <end position="329"/>
    </location>
</feature>
<organism evidence="9 10">
    <name type="scientific">Pyramidobacter porci</name>
    <dbReference type="NCBI Taxonomy" id="2605789"/>
    <lineage>
        <taxon>Bacteria</taxon>
        <taxon>Thermotogati</taxon>
        <taxon>Synergistota</taxon>
        <taxon>Synergistia</taxon>
        <taxon>Synergistales</taxon>
        <taxon>Dethiosulfovibrionaceae</taxon>
        <taxon>Pyramidobacter</taxon>
    </lineage>
</organism>
<keyword evidence="5 6" id="KW-0472">Membrane</keyword>
<feature type="transmembrane region" description="Helical" evidence="6">
    <location>
        <begin position="542"/>
        <end position="559"/>
    </location>
</feature>
<name>A0A6L5YC49_9BACT</name>
<reference evidence="9 10" key="1">
    <citation type="submission" date="2019-08" db="EMBL/GenBank/DDBJ databases">
        <title>In-depth cultivation of the pig gut microbiome towards novel bacterial diversity and tailored functional studies.</title>
        <authorList>
            <person name="Wylensek D."/>
            <person name="Hitch T.C.A."/>
            <person name="Clavel T."/>
        </authorList>
    </citation>
    <scope>NUCLEOTIDE SEQUENCE [LARGE SCALE GENOMIC DNA]</scope>
    <source>
        <strain evidence="9 10">SM-530-WT-4B</strain>
    </source>
</reference>